<feature type="region of interest" description="Disordered" evidence="1">
    <location>
        <begin position="156"/>
        <end position="175"/>
    </location>
</feature>
<dbReference type="AlphaFoldDB" id="A0A6J2XZM0"/>
<name>A0A6J2XZM0_SITOR</name>
<feature type="region of interest" description="Disordered" evidence="1">
    <location>
        <begin position="1"/>
        <end position="28"/>
    </location>
</feature>
<reference evidence="3" key="1">
    <citation type="submission" date="2025-08" db="UniProtKB">
        <authorList>
            <consortium name="RefSeq"/>
        </authorList>
    </citation>
    <scope>IDENTIFICATION</scope>
    <source>
        <tissue evidence="3">Gonads</tissue>
    </source>
</reference>
<proteinExistence type="predicted"/>
<protein>
    <submittedName>
        <fullName evidence="3">Uncharacterized protein LOC115882849</fullName>
    </submittedName>
</protein>
<feature type="compositionally biased region" description="Polar residues" evidence="1">
    <location>
        <begin position="231"/>
        <end position="240"/>
    </location>
</feature>
<dbReference type="GeneID" id="115882849"/>
<feature type="region of interest" description="Disordered" evidence="1">
    <location>
        <begin position="116"/>
        <end position="145"/>
    </location>
</feature>
<organism evidence="2 3">
    <name type="scientific">Sitophilus oryzae</name>
    <name type="common">Rice weevil</name>
    <name type="synonym">Curculio oryzae</name>
    <dbReference type="NCBI Taxonomy" id="7048"/>
    <lineage>
        <taxon>Eukaryota</taxon>
        <taxon>Metazoa</taxon>
        <taxon>Ecdysozoa</taxon>
        <taxon>Arthropoda</taxon>
        <taxon>Hexapoda</taxon>
        <taxon>Insecta</taxon>
        <taxon>Pterygota</taxon>
        <taxon>Neoptera</taxon>
        <taxon>Endopterygota</taxon>
        <taxon>Coleoptera</taxon>
        <taxon>Polyphaga</taxon>
        <taxon>Cucujiformia</taxon>
        <taxon>Curculionidae</taxon>
        <taxon>Dryophthorinae</taxon>
        <taxon>Sitophilus</taxon>
    </lineage>
</organism>
<sequence length="259" mass="28922">METVTQNSDPDSPNQHHVNHHNHHNSRVVVEATPVKYASYDTTRGYVVSNNKCLDVGWPYSVSPSSGIIQPVQVMSTPQLELSGSPHKETIKKHSSSPQHQLITPKIEEIKQDTPLMQSQDSPGTHHISTPQHFSPIPTSNQGDIPSRQTVLMWGSHNSTPVNSRSPLSDGTTSQDYQHHQINTVPVTVNHQITTVQVTDEQHSIESLKGLTEINSHQWNGAEDTRKMETVTQNSDPDSPNQHHVNHHNHHNSRVVMVL</sequence>
<evidence type="ECO:0000256" key="1">
    <source>
        <dbReference type="SAM" id="MobiDB-lite"/>
    </source>
</evidence>
<gene>
    <name evidence="3" type="primary">LOC115882849</name>
</gene>
<keyword evidence="2" id="KW-1185">Reference proteome</keyword>
<feature type="compositionally biased region" description="Basic residues" evidence="1">
    <location>
        <begin position="244"/>
        <end position="253"/>
    </location>
</feature>
<feature type="region of interest" description="Disordered" evidence="1">
    <location>
        <begin position="231"/>
        <end position="259"/>
    </location>
</feature>
<dbReference type="RefSeq" id="XP_030756958.1">
    <property type="nucleotide sequence ID" value="XM_030901098.1"/>
</dbReference>
<feature type="compositionally biased region" description="Polar residues" evidence="1">
    <location>
        <begin position="1"/>
        <end position="13"/>
    </location>
</feature>
<evidence type="ECO:0000313" key="2">
    <source>
        <dbReference type="Proteomes" id="UP000504635"/>
    </source>
</evidence>
<accession>A0A6J2XZM0</accession>
<dbReference type="Proteomes" id="UP000504635">
    <property type="component" value="Unplaced"/>
</dbReference>
<feature type="compositionally biased region" description="Basic residues" evidence="1">
    <location>
        <begin position="17"/>
        <end position="26"/>
    </location>
</feature>
<evidence type="ECO:0000313" key="3">
    <source>
        <dbReference type="RefSeq" id="XP_030756958.1"/>
    </source>
</evidence>
<dbReference type="InParanoid" id="A0A6J2XZM0"/>
<dbReference type="KEGG" id="soy:115882849"/>